<evidence type="ECO:0000256" key="1">
    <source>
        <dbReference type="SAM" id="Phobius"/>
    </source>
</evidence>
<sequence length="125" mass="14468">MNGKRYDQRQTLSHSSRQVEGEGVLRMLLLVFALAMPLASMAYLKIQHTRISYEMSDIREKIHQEEEARRTLLLERSRFQRDEEVQAFAVKTGLVPHKQSHLIPTVFTKEDQRLAKLLPPGQVGL</sequence>
<keyword evidence="1" id="KW-0472">Membrane</keyword>
<reference evidence="3" key="1">
    <citation type="journal article" date="2023" name="Int. J. Syst. Evol. Microbiol.">
        <title>Mesoterricola silvestris gen. nov., sp. nov., Mesoterricola sediminis sp. nov., Geothrix oryzae sp. nov., Geothrix edaphica sp. nov., Geothrix rubra sp. nov., and Geothrix limicola sp. nov., six novel members of Acidobacteriota isolated from soils.</title>
        <authorList>
            <person name="Itoh H."/>
            <person name="Sugisawa Y."/>
            <person name="Mise K."/>
            <person name="Xu Z."/>
            <person name="Kuniyasu M."/>
            <person name="Ushijima N."/>
            <person name="Kawano K."/>
            <person name="Kobayashi E."/>
            <person name="Shiratori Y."/>
            <person name="Masuda Y."/>
            <person name="Senoo K."/>
        </authorList>
    </citation>
    <scope>NUCLEOTIDE SEQUENCE [LARGE SCALE GENOMIC DNA]</scope>
    <source>
        <strain evidence="3">W79</strain>
    </source>
</reference>
<dbReference type="AlphaFoldDB" id="A0AA48GJP0"/>
<evidence type="ECO:0000313" key="3">
    <source>
        <dbReference type="Proteomes" id="UP001238179"/>
    </source>
</evidence>
<accession>A0AA48GJP0</accession>
<evidence type="ECO:0008006" key="4">
    <source>
        <dbReference type="Google" id="ProtNLM"/>
    </source>
</evidence>
<organism evidence="2 3">
    <name type="scientific">Mesoterricola silvestris</name>
    <dbReference type="NCBI Taxonomy" id="2927979"/>
    <lineage>
        <taxon>Bacteria</taxon>
        <taxon>Pseudomonadati</taxon>
        <taxon>Acidobacteriota</taxon>
        <taxon>Holophagae</taxon>
        <taxon>Holophagales</taxon>
        <taxon>Holophagaceae</taxon>
        <taxon>Mesoterricola</taxon>
    </lineage>
</organism>
<dbReference type="Proteomes" id="UP001238179">
    <property type="component" value="Chromosome"/>
</dbReference>
<gene>
    <name evidence="2" type="ORF">METEAL_17260</name>
</gene>
<proteinExistence type="predicted"/>
<keyword evidence="3" id="KW-1185">Reference proteome</keyword>
<feature type="transmembrane region" description="Helical" evidence="1">
    <location>
        <begin position="24"/>
        <end position="44"/>
    </location>
</feature>
<name>A0AA48GJP0_9BACT</name>
<protein>
    <recommendedName>
        <fullName evidence="4">Cell division protein FtsL</fullName>
    </recommendedName>
</protein>
<dbReference type="KEGG" id="msil:METEAL_17260"/>
<dbReference type="EMBL" id="AP027080">
    <property type="protein sequence ID" value="BDU72552.1"/>
    <property type="molecule type" value="Genomic_DNA"/>
</dbReference>
<evidence type="ECO:0000313" key="2">
    <source>
        <dbReference type="EMBL" id="BDU72552.1"/>
    </source>
</evidence>
<keyword evidence="1" id="KW-0812">Transmembrane</keyword>
<dbReference type="RefSeq" id="WP_316415465.1">
    <property type="nucleotide sequence ID" value="NZ_AP027080.1"/>
</dbReference>
<keyword evidence="1" id="KW-1133">Transmembrane helix</keyword>